<dbReference type="HOGENOM" id="CLU_2606694_0_0_1"/>
<accession>A0A0D0DEX4</accession>
<dbReference type="InParanoid" id="A0A0D0DEX4"/>
<feature type="compositionally biased region" description="Basic and acidic residues" evidence="1">
    <location>
        <begin position="42"/>
        <end position="61"/>
    </location>
</feature>
<evidence type="ECO:0000313" key="2">
    <source>
        <dbReference type="EMBL" id="KIK79504.1"/>
    </source>
</evidence>
<protein>
    <submittedName>
        <fullName evidence="2">Uncharacterized protein</fullName>
    </submittedName>
</protein>
<feature type="region of interest" description="Disordered" evidence="1">
    <location>
        <begin position="1"/>
        <end position="79"/>
    </location>
</feature>
<dbReference type="Proteomes" id="UP000054538">
    <property type="component" value="Unassembled WGS sequence"/>
</dbReference>
<dbReference type="EMBL" id="KN826263">
    <property type="protein sequence ID" value="KIK79504.1"/>
    <property type="molecule type" value="Genomic_DNA"/>
</dbReference>
<feature type="compositionally biased region" description="Basic and acidic residues" evidence="1">
    <location>
        <begin position="1"/>
        <end position="15"/>
    </location>
</feature>
<proteinExistence type="predicted"/>
<evidence type="ECO:0000313" key="3">
    <source>
        <dbReference type="Proteomes" id="UP000054538"/>
    </source>
</evidence>
<evidence type="ECO:0000256" key="1">
    <source>
        <dbReference type="SAM" id="MobiDB-lite"/>
    </source>
</evidence>
<name>A0A0D0DEX4_9AGAM</name>
<reference evidence="3" key="2">
    <citation type="submission" date="2015-01" db="EMBL/GenBank/DDBJ databases">
        <title>Evolutionary Origins and Diversification of the Mycorrhizal Mutualists.</title>
        <authorList>
            <consortium name="DOE Joint Genome Institute"/>
            <consortium name="Mycorrhizal Genomics Consortium"/>
            <person name="Kohler A."/>
            <person name="Kuo A."/>
            <person name="Nagy L.G."/>
            <person name="Floudas D."/>
            <person name="Copeland A."/>
            <person name="Barry K.W."/>
            <person name="Cichocki N."/>
            <person name="Veneault-Fourrey C."/>
            <person name="LaButti K."/>
            <person name="Lindquist E.A."/>
            <person name="Lipzen A."/>
            <person name="Lundell T."/>
            <person name="Morin E."/>
            <person name="Murat C."/>
            <person name="Riley R."/>
            <person name="Ohm R."/>
            <person name="Sun H."/>
            <person name="Tunlid A."/>
            <person name="Henrissat B."/>
            <person name="Grigoriev I.V."/>
            <person name="Hibbett D.S."/>
            <person name="Martin F."/>
        </authorList>
    </citation>
    <scope>NUCLEOTIDE SEQUENCE [LARGE SCALE GENOMIC DNA]</scope>
    <source>
        <strain evidence="3">Ve08.2h10</strain>
    </source>
</reference>
<keyword evidence="3" id="KW-1185">Reference proteome</keyword>
<reference evidence="2 3" key="1">
    <citation type="submission" date="2014-04" db="EMBL/GenBank/DDBJ databases">
        <authorList>
            <consortium name="DOE Joint Genome Institute"/>
            <person name="Kuo A."/>
            <person name="Kohler A."/>
            <person name="Jargeat P."/>
            <person name="Nagy L.G."/>
            <person name="Floudas D."/>
            <person name="Copeland A."/>
            <person name="Barry K.W."/>
            <person name="Cichocki N."/>
            <person name="Veneault-Fourrey C."/>
            <person name="LaButti K."/>
            <person name="Lindquist E.A."/>
            <person name="Lipzen A."/>
            <person name="Lundell T."/>
            <person name="Morin E."/>
            <person name="Murat C."/>
            <person name="Sun H."/>
            <person name="Tunlid A."/>
            <person name="Henrissat B."/>
            <person name="Grigoriev I.V."/>
            <person name="Hibbett D.S."/>
            <person name="Martin F."/>
            <person name="Nordberg H.P."/>
            <person name="Cantor M.N."/>
            <person name="Hua S.X."/>
        </authorList>
    </citation>
    <scope>NUCLEOTIDE SEQUENCE [LARGE SCALE GENOMIC DNA]</scope>
    <source>
        <strain evidence="2 3">Ve08.2h10</strain>
    </source>
</reference>
<sequence>MEKVDKGKGKATEKRTAKKTPAVTEDKKYNMNMDSEKEDSEPEKTKKDSKTEQKTKGDATTKGKKQTVRGKVAVSIMMD</sequence>
<organism evidence="2 3">
    <name type="scientific">Paxillus rubicundulus Ve08.2h10</name>
    <dbReference type="NCBI Taxonomy" id="930991"/>
    <lineage>
        <taxon>Eukaryota</taxon>
        <taxon>Fungi</taxon>
        <taxon>Dikarya</taxon>
        <taxon>Basidiomycota</taxon>
        <taxon>Agaricomycotina</taxon>
        <taxon>Agaricomycetes</taxon>
        <taxon>Agaricomycetidae</taxon>
        <taxon>Boletales</taxon>
        <taxon>Paxilineae</taxon>
        <taxon>Paxillaceae</taxon>
        <taxon>Paxillus</taxon>
    </lineage>
</organism>
<dbReference type="AlphaFoldDB" id="A0A0D0DEX4"/>
<gene>
    <name evidence="2" type="ORF">PAXRUDRAFT_16301</name>
</gene>